<keyword evidence="5" id="KW-0234">DNA repair</keyword>
<evidence type="ECO:0000313" key="7">
    <source>
        <dbReference type="Proteomes" id="UP000515163"/>
    </source>
</evidence>
<protein>
    <recommendedName>
        <fullName evidence="2">Centromere protein S</fullName>
    </recommendedName>
</protein>
<dbReference type="GO" id="GO:0046982">
    <property type="term" value="F:protein heterodimerization activity"/>
    <property type="evidence" value="ECO:0007669"/>
    <property type="project" value="InterPro"/>
</dbReference>
<keyword evidence="7" id="KW-1185">Reference proteome</keyword>
<dbReference type="PANTHER" id="PTHR22980">
    <property type="entry name" value="CORTISTATIN"/>
    <property type="match status" value="1"/>
</dbReference>
<dbReference type="Pfam" id="PF15630">
    <property type="entry name" value="CENP-S"/>
    <property type="match status" value="1"/>
</dbReference>
<dbReference type="FunFam" id="1.10.20.10:FF:000156">
    <property type="entry name" value="Centromere protein S"/>
    <property type="match status" value="1"/>
</dbReference>
<dbReference type="GO" id="GO:0031297">
    <property type="term" value="P:replication fork processing"/>
    <property type="evidence" value="ECO:0007669"/>
    <property type="project" value="TreeGrafter"/>
</dbReference>
<dbReference type="GeneID" id="116308439"/>
<dbReference type="FunCoup" id="A0A6P8J4Y2">
    <property type="interactions" value="1050"/>
</dbReference>
<keyword evidence="3" id="KW-0227">DNA damage</keyword>
<accession>A0A6P8J4Y2</accession>
<dbReference type="CDD" id="cd22919">
    <property type="entry name" value="HFD_CENP-S"/>
    <property type="match status" value="1"/>
</dbReference>
<dbReference type="RefSeq" id="XP_031574714.1">
    <property type="nucleotide sequence ID" value="XM_031718854.1"/>
</dbReference>
<dbReference type="GO" id="GO:0003682">
    <property type="term" value="F:chromatin binding"/>
    <property type="evidence" value="ECO:0007669"/>
    <property type="project" value="TreeGrafter"/>
</dbReference>
<evidence type="ECO:0000256" key="3">
    <source>
        <dbReference type="ARBA" id="ARBA00022763"/>
    </source>
</evidence>
<keyword evidence="4" id="KW-0238">DNA-binding</keyword>
<comment type="similarity">
    <text evidence="1">Belongs to the TAF9 family. CENP-S/MHF1 subfamily.</text>
</comment>
<dbReference type="InParanoid" id="A0A6P8J4Y2"/>
<dbReference type="OrthoDB" id="1872155at2759"/>
<dbReference type="SUPFAM" id="SSF47113">
    <property type="entry name" value="Histone-fold"/>
    <property type="match status" value="1"/>
</dbReference>
<dbReference type="InterPro" id="IPR029003">
    <property type="entry name" value="CENP-S/Mhf1"/>
</dbReference>
<dbReference type="GO" id="GO:0000712">
    <property type="term" value="P:resolution of meiotic recombination intermediates"/>
    <property type="evidence" value="ECO:0007669"/>
    <property type="project" value="TreeGrafter"/>
</dbReference>
<dbReference type="AlphaFoldDB" id="A0A6P8J4Y2"/>
<evidence type="ECO:0000256" key="1">
    <source>
        <dbReference type="ARBA" id="ARBA00006612"/>
    </source>
</evidence>
<dbReference type="InterPro" id="IPR009072">
    <property type="entry name" value="Histone-fold"/>
</dbReference>
<dbReference type="GO" id="GO:0006281">
    <property type="term" value="P:DNA repair"/>
    <property type="evidence" value="ECO:0007669"/>
    <property type="project" value="UniProtKB-KW"/>
</dbReference>
<sequence length="137" mass="15659">MASDEEQDSEYETLAYQQRIKAALHYTVGRICEQIEIENGMQYSRQFIAALTETTYRQCESFAVDLELFAKHAKRTTINRDDVQLLARKSPALAKHIKSLSDEIAATNEAEKANKKTKRAKTKTKEQEENESNNETA</sequence>
<dbReference type="GO" id="GO:0003677">
    <property type="term" value="F:DNA binding"/>
    <property type="evidence" value="ECO:0007669"/>
    <property type="project" value="UniProtKB-KW"/>
</dbReference>
<dbReference type="Gene3D" id="1.10.20.10">
    <property type="entry name" value="Histone, subunit A"/>
    <property type="match status" value="1"/>
</dbReference>
<dbReference type="GO" id="GO:0071821">
    <property type="term" value="C:FANCM-MHF complex"/>
    <property type="evidence" value="ECO:0007669"/>
    <property type="project" value="InterPro"/>
</dbReference>
<reference evidence="8" key="1">
    <citation type="submission" date="2025-08" db="UniProtKB">
        <authorList>
            <consortium name="RefSeq"/>
        </authorList>
    </citation>
    <scope>IDENTIFICATION</scope>
    <source>
        <tissue evidence="8">Tentacle</tissue>
    </source>
</reference>
<organism evidence="7 8">
    <name type="scientific">Actinia tenebrosa</name>
    <name type="common">Australian red waratah sea anemone</name>
    <dbReference type="NCBI Taxonomy" id="6105"/>
    <lineage>
        <taxon>Eukaryota</taxon>
        <taxon>Metazoa</taxon>
        <taxon>Cnidaria</taxon>
        <taxon>Anthozoa</taxon>
        <taxon>Hexacorallia</taxon>
        <taxon>Actiniaria</taxon>
        <taxon>Actiniidae</taxon>
        <taxon>Actinia</taxon>
    </lineage>
</organism>
<dbReference type="PANTHER" id="PTHR22980:SF0">
    <property type="entry name" value="CENTROMERE PROTEIN S"/>
    <property type="match status" value="1"/>
</dbReference>
<gene>
    <name evidence="8" type="primary">LOC116308439</name>
</gene>
<evidence type="ECO:0000313" key="8">
    <source>
        <dbReference type="RefSeq" id="XP_031574714.1"/>
    </source>
</evidence>
<proteinExistence type="inferred from homology"/>
<dbReference type="Proteomes" id="UP000515163">
    <property type="component" value="Unplaced"/>
</dbReference>
<feature type="region of interest" description="Disordered" evidence="6">
    <location>
        <begin position="104"/>
        <end position="137"/>
    </location>
</feature>
<feature type="compositionally biased region" description="Acidic residues" evidence="6">
    <location>
        <begin position="128"/>
        <end position="137"/>
    </location>
</feature>
<evidence type="ECO:0000256" key="4">
    <source>
        <dbReference type="ARBA" id="ARBA00023125"/>
    </source>
</evidence>
<dbReference type="KEGG" id="aten:116308439"/>
<evidence type="ECO:0000256" key="6">
    <source>
        <dbReference type="SAM" id="MobiDB-lite"/>
    </source>
</evidence>
<evidence type="ECO:0000256" key="2">
    <source>
        <dbReference type="ARBA" id="ARBA00016400"/>
    </source>
</evidence>
<evidence type="ECO:0000256" key="5">
    <source>
        <dbReference type="ARBA" id="ARBA00023204"/>
    </source>
</evidence>
<name>A0A6P8J4Y2_ACTTE</name>